<evidence type="ECO:0000256" key="19">
    <source>
        <dbReference type="PIRNR" id="PIRNR038147"/>
    </source>
</evidence>
<dbReference type="PROSITE" id="PS01245">
    <property type="entry name" value="RIO1"/>
    <property type="match status" value="1"/>
</dbReference>
<evidence type="ECO:0000256" key="3">
    <source>
        <dbReference type="ARBA" id="ARBA00009196"/>
    </source>
</evidence>
<reference evidence="25" key="1">
    <citation type="journal article" date="2023" name="Mol. Phylogenet. Evol.">
        <title>Genome-scale phylogeny and comparative genomics of the fungal order Sordariales.</title>
        <authorList>
            <person name="Hensen N."/>
            <person name="Bonometti L."/>
            <person name="Westerberg I."/>
            <person name="Brannstrom I.O."/>
            <person name="Guillou S."/>
            <person name="Cros-Aarteil S."/>
            <person name="Calhoun S."/>
            <person name="Haridas S."/>
            <person name="Kuo A."/>
            <person name="Mondo S."/>
            <person name="Pangilinan J."/>
            <person name="Riley R."/>
            <person name="LaButti K."/>
            <person name="Andreopoulos B."/>
            <person name="Lipzen A."/>
            <person name="Chen C."/>
            <person name="Yan M."/>
            <person name="Daum C."/>
            <person name="Ng V."/>
            <person name="Clum A."/>
            <person name="Steindorff A."/>
            <person name="Ohm R.A."/>
            <person name="Martin F."/>
            <person name="Silar P."/>
            <person name="Natvig D.O."/>
            <person name="Lalanne C."/>
            <person name="Gautier V."/>
            <person name="Ament-Velasquez S.L."/>
            <person name="Kruys A."/>
            <person name="Hutchinson M.I."/>
            <person name="Powell A.J."/>
            <person name="Barry K."/>
            <person name="Miller A.N."/>
            <person name="Grigoriev I.V."/>
            <person name="Debuchy R."/>
            <person name="Gladieux P."/>
            <person name="Hiltunen Thoren M."/>
            <person name="Johannesson H."/>
        </authorList>
    </citation>
    <scope>NUCLEOTIDE SEQUENCE</scope>
    <source>
        <strain evidence="25">CBS 990.96</strain>
    </source>
</reference>
<feature type="compositionally biased region" description="Basic and acidic residues" evidence="23">
    <location>
        <begin position="103"/>
        <end position="124"/>
    </location>
</feature>
<dbReference type="PIRSF" id="PIRSF038147">
    <property type="entry name" value="Ser/Thr_PK_RIO1"/>
    <property type="match status" value="1"/>
</dbReference>
<feature type="binding site" evidence="22">
    <location>
        <position position="320"/>
    </location>
    <ligand>
        <name>Mg(2+)</name>
        <dbReference type="ChEBI" id="CHEBI:18420"/>
    </ligand>
</feature>
<evidence type="ECO:0000256" key="22">
    <source>
        <dbReference type="PIRSR" id="PIRSR038147-3"/>
    </source>
</evidence>
<name>A0AAN7GXM5_9PEZI</name>
<organism evidence="25 26">
    <name type="scientific">Podospora fimiseda</name>
    <dbReference type="NCBI Taxonomy" id="252190"/>
    <lineage>
        <taxon>Eukaryota</taxon>
        <taxon>Fungi</taxon>
        <taxon>Dikarya</taxon>
        <taxon>Ascomycota</taxon>
        <taxon>Pezizomycotina</taxon>
        <taxon>Sordariomycetes</taxon>
        <taxon>Sordariomycetidae</taxon>
        <taxon>Sordariales</taxon>
        <taxon>Podosporaceae</taxon>
        <taxon>Podospora</taxon>
    </lineage>
</organism>
<evidence type="ECO:0000256" key="8">
    <source>
        <dbReference type="ARBA" id="ARBA00022527"/>
    </source>
</evidence>
<feature type="region of interest" description="Disordered" evidence="23">
    <location>
        <begin position="1"/>
        <end position="35"/>
    </location>
</feature>
<feature type="compositionally biased region" description="Polar residues" evidence="23">
    <location>
        <begin position="76"/>
        <end position="93"/>
    </location>
</feature>
<keyword evidence="7" id="KW-0690">Ribosome biogenesis</keyword>
<evidence type="ECO:0000256" key="14">
    <source>
        <dbReference type="ARBA" id="ARBA00022840"/>
    </source>
</evidence>
<evidence type="ECO:0000256" key="18">
    <source>
        <dbReference type="ARBA" id="ARBA00049360"/>
    </source>
</evidence>
<feature type="active site" description="Proton acceptor" evidence="20">
    <location>
        <position position="303"/>
    </location>
</feature>
<dbReference type="InterPro" id="IPR000687">
    <property type="entry name" value="RIO_kinase"/>
</dbReference>
<dbReference type="EC" id="2.7.11.1" evidence="4 19"/>
<dbReference type="AlphaFoldDB" id="A0AAN7GXM5"/>
<evidence type="ECO:0000256" key="7">
    <source>
        <dbReference type="ARBA" id="ARBA00022517"/>
    </source>
</evidence>
<dbReference type="InterPro" id="IPR018934">
    <property type="entry name" value="RIO_dom"/>
</dbReference>
<evidence type="ECO:0000256" key="13">
    <source>
        <dbReference type="ARBA" id="ARBA00022801"/>
    </source>
</evidence>
<keyword evidence="13" id="KW-0378">Hydrolase</keyword>
<comment type="catalytic activity">
    <reaction evidence="18">
        <text>ATP + H2O = ADP + phosphate + H(+)</text>
        <dbReference type="Rhea" id="RHEA:13065"/>
        <dbReference type="ChEBI" id="CHEBI:15377"/>
        <dbReference type="ChEBI" id="CHEBI:15378"/>
        <dbReference type="ChEBI" id="CHEBI:30616"/>
        <dbReference type="ChEBI" id="CHEBI:43474"/>
        <dbReference type="ChEBI" id="CHEBI:456216"/>
    </reaction>
</comment>
<dbReference type="Proteomes" id="UP001301958">
    <property type="component" value="Unassembled WGS sequence"/>
</dbReference>
<feature type="compositionally biased region" description="Polar residues" evidence="23">
    <location>
        <begin position="1"/>
        <end position="10"/>
    </location>
</feature>
<comment type="cofactor">
    <cofactor evidence="1 22">
        <name>Mg(2+)</name>
        <dbReference type="ChEBI" id="CHEBI:18420"/>
    </cofactor>
</comment>
<keyword evidence="26" id="KW-1185">Reference proteome</keyword>
<dbReference type="InterPro" id="IPR008266">
    <property type="entry name" value="Tyr_kinase_AS"/>
</dbReference>
<evidence type="ECO:0000259" key="24">
    <source>
        <dbReference type="SMART" id="SM00090"/>
    </source>
</evidence>
<gene>
    <name evidence="25" type="ORF">QBC38DRAFT_485197</name>
</gene>
<dbReference type="SUPFAM" id="SSF56112">
    <property type="entry name" value="Protein kinase-like (PK-like)"/>
    <property type="match status" value="1"/>
</dbReference>
<evidence type="ECO:0000256" key="5">
    <source>
        <dbReference type="ARBA" id="ARBA00016038"/>
    </source>
</evidence>
<keyword evidence="11 19" id="KW-0547">Nucleotide-binding</keyword>
<evidence type="ECO:0000256" key="12">
    <source>
        <dbReference type="ARBA" id="ARBA00022777"/>
    </source>
</evidence>
<feature type="compositionally biased region" description="Acidic residues" evidence="23">
    <location>
        <begin position="450"/>
        <end position="459"/>
    </location>
</feature>
<keyword evidence="9 19" id="KW-0808">Transferase</keyword>
<dbReference type="Gene3D" id="1.10.510.10">
    <property type="entry name" value="Transferase(Phosphotransferase) domain 1"/>
    <property type="match status" value="1"/>
</dbReference>
<keyword evidence="10" id="KW-0479">Metal-binding</keyword>
<evidence type="ECO:0000256" key="23">
    <source>
        <dbReference type="SAM" id="MobiDB-lite"/>
    </source>
</evidence>
<keyword evidence="8 19" id="KW-0723">Serine/threonine-protein kinase</keyword>
<feature type="binding site" evidence="22">
    <location>
        <position position="308"/>
    </location>
    <ligand>
        <name>Mg(2+)</name>
        <dbReference type="ChEBI" id="CHEBI:18420"/>
    </ligand>
</feature>
<keyword evidence="12 19" id="KW-0418">Kinase</keyword>
<evidence type="ECO:0000313" key="26">
    <source>
        <dbReference type="Proteomes" id="UP001301958"/>
    </source>
</evidence>
<dbReference type="PROSITE" id="PS00109">
    <property type="entry name" value="PROTEIN_KINASE_TYR"/>
    <property type="match status" value="1"/>
</dbReference>
<dbReference type="FunFam" id="3.30.200.20:FF:000148">
    <property type="entry name" value="Serine/threonine-protein kinase RIO1"/>
    <property type="match status" value="1"/>
</dbReference>
<evidence type="ECO:0000256" key="15">
    <source>
        <dbReference type="ARBA" id="ARBA00022842"/>
    </source>
</evidence>
<dbReference type="GO" id="GO:0005524">
    <property type="term" value="F:ATP binding"/>
    <property type="evidence" value="ECO:0007669"/>
    <property type="project" value="UniProtKB-KW"/>
</dbReference>
<dbReference type="InterPro" id="IPR018935">
    <property type="entry name" value="RIO_kinase_CS"/>
</dbReference>
<evidence type="ECO:0000313" key="25">
    <source>
        <dbReference type="EMBL" id="KAK4224555.1"/>
    </source>
</evidence>
<keyword evidence="6" id="KW-0963">Cytoplasm</keyword>
<dbReference type="SMART" id="SM00090">
    <property type="entry name" value="RIO"/>
    <property type="match status" value="1"/>
</dbReference>
<comment type="caution">
    <text evidence="25">The sequence shown here is derived from an EMBL/GenBank/DDBJ whole genome shotgun (WGS) entry which is preliminary data.</text>
</comment>
<dbReference type="EMBL" id="MU865389">
    <property type="protein sequence ID" value="KAK4224555.1"/>
    <property type="molecule type" value="Genomic_DNA"/>
</dbReference>
<evidence type="ECO:0000256" key="17">
    <source>
        <dbReference type="ARBA" id="ARBA00048679"/>
    </source>
</evidence>
<feature type="compositionally biased region" description="Basic and acidic residues" evidence="23">
    <location>
        <begin position="471"/>
        <end position="506"/>
    </location>
</feature>
<dbReference type="InterPro" id="IPR017407">
    <property type="entry name" value="Ser/Thr_kinase_Rio1"/>
</dbReference>
<feature type="binding site" evidence="21">
    <location>
        <position position="251"/>
    </location>
    <ligand>
        <name>ATP</name>
        <dbReference type="ChEBI" id="CHEBI:30616"/>
    </ligand>
</feature>
<dbReference type="GO" id="GO:0016787">
    <property type="term" value="F:hydrolase activity"/>
    <property type="evidence" value="ECO:0007669"/>
    <property type="project" value="UniProtKB-KW"/>
</dbReference>
<feature type="active site" description="4-aspartylphosphate intermediate" evidence="20">
    <location>
        <position position="320"/>
    </location>
</feature>
<comment type="catalytic activity">
    <reaction evidence="16 19">
        <text>L-threonyl-[protein] + ATP = O-phospho-L-threonyl-[protein] + ADP + H(+)</text>
        <dbReference type="Rhea" id="RHEA:46608"/>
        <dbReference type="Rhea" id="RHEA-COMP:11060"/>
        <dbReference type="Rhea" id="RHEA-COMP:11605"/>
        <dbReference type="ChEBI" id="CHEBI:15378"/>
        <dbReference type="ChEBI" id="CHEBI:30013"/>
        <dbReference type="ChEBI" id="CHEBI:30616"/>
        <dbReference type="ChEBI" id="CHEBI:61977"/>
        <dbReference type="ChEBI" id="CHEBI:456216"/>
        <dbReference type="EC" id="2.7.11.1"/>
    </reaction>
</comment>
<dbReference type="Gene3D" id="3.30.200.20">
    <property type="entry name" value="Phosphorylase Kinase, domain 1"/>
    <property type="match status" value="1"/>
</dbReference>
<evidence type="ECO:0000256" key="2">
    <source>
        <dbReference type="ARBA" id="ARBA00004496"/>
    </source>
</evidence>
<keyword evidence="14 19" id="KW-0067">ATP-binding</keyword>
<evidence type="ECO:0000256" key="6">
    <source>
        <dbReference type="ARBA" id="ARBA00022490"/>
    </source>
</evidence>
<evidence type="ECO:0000256" key="9">
    <source>
        <dbReference type="ARBA" id="ARBA00022679"/>
    </source>
</evidence>
<reference evidence="25" key="2">
    <citation type="submission" date="2023-05" db="EMBL/GenBank/DDBJ databases">
        <authorList>
            <consortium name="Lawrence Berkeley National Laboratory"/>
            <person name="Steindorff A."/>
            <person name="Hensen N."/>
            <person name="Bonometti L."/>
            <person name="Westerberg I."/>
            <person name="Brannstrom I.O."/>
            <person name="Guillou S."/>
            <person name="Cros-Aarteil S."/>
            <person name="Calhoun S."/>
            <person name="Haridas S."/>
            <person name="Kuo A."/>
            <person name="Mondo S."/>
            <person name="Pangilinan J."/>
            <person name="Riley R."/>
            <person name="Labutti K."/>
            <person name="Andreopoulos B."/>
            <person name="Lipzen A."/>
            <person name="Chen C."/>
            <person name="Yanf M."/>
            <person name="Daum C."/>
            <person name="Ng V."/>
            <person name="Clum A."/>
            <person name="Ohm R."/>
            <person name="Martin F."/>
            <person name="Silar P."/>
            <person name="Natvig D."/>
            <person name="Lalanne C."/>
            <person name="Gautier V."/>
            <person name="Ament-Velasquez S.L."/>
            <person name="Kruys A."/>
            <person name="Hutchinson M.I."/>
            <person name="Powell A.J."/>
            <person name="Barry K."/>
            <person name="Miller A.N."/>
            <person name="Grigoriev I.V."/>
            <person name="Debuchy R."/>
            <person name="Gladieux P."/>
            <person name="Thoren M.H."/>
            <person name="Johannesson H."/>
        </authorList>
    </citation>
    <scope>NUCLEOTIDE SEQUENCE</scope>
    <source>
        <strain evidence="25">CBS 990.96</strain>
    </source>
</reference>
<feature type="region of interest" description="Disordered" evidence="23">
    <location>
        <begin position="445"/>
        <end position="530"/>
    </location>
</feature>
<evidence type="ECO:0000256" key="4">
    <source>
        <dbReference type="ARBA" id="ARBA00012513"/>
    </source>
</evidence>
<comment type="catalytic activity">
    <reaction evidence="17 19">
        <text>L-seryl-[protein] + ATP = O-phospho-L-seryl-[protein] + ADP + H(+)</text>
        <dbReference type="Rhea" id="RHEA:17989"/>
        <dbReference type="Rhea" id="RHEA-COMP:9863"/>
        <dbReference type="Rhea" id="RHEA-COMP:11604"/>
        <dbReference type="ChEBI" id="CHEBI:15378"/>
        <dbReference type="ChEBI" id="CHEBI:29999"/>
        <dbReference type="ChEBI" id="CHEBI:30616"/>
        <dbReference type="ChEBI" id="CHEBI:83421"/>
        <dbReference type="ChEBI" id="CHEBI:456216"/>
        <dbReference type="EC" id="2.7.11.1"/>
    </reaction>
</comment>
<dbReference type="InterPro" id="IPR011009">
    <property type="entry name" value="Kinase-like_dom_sf"/>
</dbReference>
<evidence type="ECO:0000256" key="20">
    <source>
        <dbReference type="PIRSR" id="PIRSR038147-1"/>
    </source>
</evidence>
<feature type="compositionally biased region" description="Basic residues" evidence="23">
    <location>
        <begin position="508"/>
        <end position="530"/>
    </location>
</feature>
<evidence type="ECO:0000256" key="21">
    <source>
        <dbReference type="PIRSR" id="PIRSR038147-2"/>
    </source>
</evidence>
<dbReference type="GO" id="GO:0005737">
    <property type="term" value="C:cytoplasm"/>
    <property type="evidence" value="ECO:0007669"/>
    <property type="project" value="UniProtKB-SubCell"/>
</dbReference>
<dbReference type="GO" id="GO:0042254">
    <property type="term" value="P:ribosome biogenesis"/>
    <property type="evidence" value="ECO:0007669"/>
    <property type="project" value="UniProtKB-KW"/>
</dbReference>
<feature type="region of interest" description="Disordered" evidence="23">
    <location>
        <begin position="67"/>
        <end position="124"/>
    </location>
</feature>
<evidence type="ECO:0000256" key="16">
    <source>
        <dbReference type="ARBA" id="ARBA00047899"/>
    </source>
</evidence>
<comment type="subcellular location">
    <subcellularLocation>
        <location evidence="2">Cytoplasm</location>
    </subcellularLocation>
</comment>
<dbReference type="GO" id="GO:0004674">
    <property type="term" value="F:protein serine/threonine kinase activity"/>
    <property type="evidence" value="ECO:0007669"/>
    <property type="project" value="UniProtKB-KW"/>
</dbReference>
<dbReference type="InterPro" id="IPR051272">
    <property type="entry name" value="RIO-type_Ser/Thr_kinase"/>
</dbReference>
<dbReference type="PANTHER" id="PTHR45723">
    <property type="entry name" value="SERINE/THREONINE-PROTEIN KINASE RIO1"/>
    <property type="match status" value="1"/>
</dbReference>
<protein>
    <recommendedName>
        <fullName evidence="5 19">Serine/threonine-protein kinase RIO1</fullName>
        <ecNumber evidence="4 19">2.7.11.1</ecNumber>
    </recommendedName>
</protein>
<accession>A0AAN7GXM5</accession>
<keyword evidence="15" id="KW-0460">Magnesium</keyword>
<proteinExistence type="inferred from homology"/>
<evidence type="ECO:0000256" key="10">
    <source>
        <dbReference type="ARBA" id="ARBA00022723"/>
    </source>
</evidence>
<feature type="binding site" evidence="21">
    <location>
        <position position="180"/>
    </location>
    <ligand>
        <name>ATP</name>
        <dbReference type="ChEBI" id="CHEBI:30616"/>
    </ligand>
</feature>
<dbReference type="GO" id="GO:0046872">
    <property type="term" value="F:metal ion binding"/>
    <property type="evidence" value="ECO:0007669"/>
    <property type="project" value="UniProtKB-KW"/>
</dbReference>
<dbReference type="CDD" id="cd05147">
    <property type="entry name" value="RIO1_euk"/>
    <property type="match status" value="1"/>
</dbReference>
<dbReference type="Pfam" id="PF01163">
    <property type="entry name" value="RIO1"/>
    <property type="match status" value="1"/>
</dbReference>
<sequence>MPSSLLNSQPVVAPHEAPQQPEVPDQDIYHDTDDYESEDAYYELGDDLEDGAILTSANITQSFNRERQMQGGVVRSNAQKPTANTSSQINDTDASLARHAAKIKLDGGKEGKNRTKDKSDRATSELVMDDRTRVILYKMIQQNHISGIHGAISTGKEANVYNATLEPEDDDAPPIQRAIKIYKTSILVFKDREKYVTGEHRFNSASKGNNLRKVKQWAEKEFRNLKRLRAAGIPCPEPLLLKSHVLLMEFLGDKRGYAYPKLREATFSQESQEGSENPWRPLYIQLLGLMRKLYQVCKLVHADLSEYNILYHDNKLYIIDVSQSVEHDHPRALEFLRIDIKNVGDFFRRMGVDTLQDRTIFDFIISPEGPLDEPELSQAIEHLYETRPQVEDSAEAEAKREIDNEVFRNQFIPRTLDDVYDIERDSQQPQEGLIYKQMLADKVVTPQAAPEEESDDESEGESHSGGSNGSHSDESIFKEGRSRGKKHVDKDEKAAHKKAVKEENAAKRANKLPKAKKKRLIATTSSRRRK</sequence>
<comment type="similarity">
    <text evidence="3 19">Belongs to the protein kinase superfamily. RIO-type Ser/Thr kinase family.</text>
</comment>
<dbReference type="FunFam" id="1.10.510.10:FF:000232">
    <property type="entry name" value="Serine/threonine-protein kinase RIO1"/>
    <property type="match status" value="1"/>
</dbReference>
<evidence type="ECO:0000256" key="11">
    <source>
        <dbReference type="ARBA" id="ARBA00022741"/>
    </source>
</evidence>
<feature type="domain" description="RIO kinase" evidence="24">
    <location>
        <begin position="117"/>
        <end position="366"/>
    </location>
</feature>
<evidence type="ECO:0000256" key="1">
    <source>
        <dbReference type="ARBA" id="ARBA00001946"/>
    </source>
</evidence>